<gene>
    <name evidence="1" type="ORF">RCL2_001463500</name>
</gene>
<accession>A0A8H3LLT7</accession>
<name>A0A8H3LLT7_9GLOM</name>
<dbReference type="AlphaFoldDB" id="A0A8H3LLT7"/>
<sequence length="119" mass="14143">MNGRNYLQKIMWCLGVIENNNILLLKMTILFLLKYDEKIIFSEVLSGRETTSEVPSGRETPEPRTKRRINTFLSKSYSIHLLIKKSNLSELMIYSIMKKHEIIFLLFPFHNPIINWELR</sequence>
<organism evidence="1 2">
    <name type="scientific">Rhizophagus clarus</name>
    <dbReference type="NCBI Taxonomy" id="94130"/>
    <lineage>
        <taxon>Eukaryota</taxon>
        <taxon>Fungi</taxon>
        <taxon>Fungi incertae sedis</taxon>
        <taxon>Mucoromycota</taxon>
        <taxon>Glomeromycotina</taxon>
        <taxon>Glomeromycetes</taxon>
        <taxon>Glomerales</taxon>
        <taxon>Glomeraceae</taxon>
        <taxon>Rhizophagus</taxon>
    </lineage>
</organism>
<evidence type="ECO:0000313" key="1">
    <source>
        <dbReference type="EMBL" id="GES87644.1"/>
    </source>
</evidence>
<proteinExistence type="predicted"/>
<reference evidence="1" key="1">
    <citation type="submission" date="2019-10" db="EMBL/GenBank/DDBJ databases">
        <title>Conservation and host-specific expression of non-tandemly repeated heterogenous ribosome RNA gene in arbuscular mycorrhizal fungi.</title>
        <authorList>
            <person name="Maeda T."/>
            <person name="Kobayashi Y."/>
            <person name="Nakagawa T."/>
            <person name="Ezawa T."/>
            <person name="Yamaguchi K."/>
            <person name="Bino T."/>
            <person name="Nishimoto Y."/>
            <person name="Shigenobu S."/>
            <person name="Kawaguchi M."/>
        </authorList>
    </citation>
    <scope>NUCLEOTIDE SEQUENCE</scope>
    <source>
        <strain evidence="1">HR1</strain>
    </source>
</reference>
<comment type="caution">
    <text evidence="1">The sequence shown here is derived from an EMBL/GenBank/DDBJ whole genome shotgun (WGS) entry which is preliminary data.</text>
</comment>
<dbReference type="Proteomes" id="UP000615446">
    <property type="component" value="Unassembled WGS sequence"/>
</dbReference>
<evidence type="ECO:0000313" key="2">
    <source>
        <dbReference type="Proteomes" id="UP000615446"/>
    </source>
</evidence>
<protein>
    <submittedName>
        <fullName evidence="1">Uncharacterized protein</fullName>
    </submittedName>
</protein>
<dbReference type="EMBL" id="BLAL01000169">
    <property type="protein sequence ID" value="GES87644.1"/>
    <property type="molecule type" value="Genomic_DNA"/>
</dbReference>